<keyword evidence="1" id="KW-0472">Membrane</keyword>
<dbReference type="EMBL" id="JARKIE010000244">
    <property type="protein sequence ID" value="KAJ7662257.1"/>
    <property type="molecule type" value="Genomic_DNA"/>
</dbReference>
<protein>
    <submittedName>
        <fullName evidence="2">Uncharacterized protein</fullName>
    </submittedName>
</protein>
<evidence type="ECO:0000313" key="3">
    <source>
        <dbReference type="Proteomes" id="UP001221757"/>
    </source>
</evidence>
<proteinExistence type="predicted"/>
<keyword evidence="1" id="KW-0812">Transmembrane</keyword>
<name>A0AAD7CST7_MYCRO</name>
<keyword evidence="1" id="KW-1133">Transmembrane helix</keyword>
<evidence type="ECO:0000256" key="1">
    <source>
        <dbReference type="SAM" id="Phobius"/>
    </source>
</evidence>
<accession>A0AAD7CST7</accession>
<feature type="transmembrane region" description="Helical" evidence="1">
    <location>
        <begin position="30"/>
        <end position="49"/>
    </location>
</feature>
<dbReference type="Proteomes" id="UP001221757">
    <property type="component" value="Unassembled WGS sequence"/>
</dbReference>
<keyword evidence="3" id="KW-1185">Reference proteome</keyword>
<sequence>MHSLVLIVSYASFPTSSVFSMSSGSGAWDTCGVSTLITFVFLLHAMWVVEYVKRFVQHTQALSSFTSTTTSASLSSSTPVPLNPALTLDIYPDTCSLSWHAYAALLPMSWLAAASL</sequence>
<dbReference type="AlphaFoldDB" id="A0AAD7CST7"/>
<comment type="caution">
    <text evidence="2">The sequence shown here is derived from an EMBL/GenBank/DDBJ whole genome shotgun (WGS) entry which is preliminary data.</text>
</comment>
<evidence type="ECO:0000313" key="2">
    <source>
        <dbReference type="EMBL" id="KAJ7662257.1"/>
    </source>
</evidence>
<gene>
    <name evidence="2" type="ORF">B0H17DRAFT_1212041</name>
</gene>
<reference evidence="2" key="1">
    <citation type="submission" date="2023-03" db="EMBL/GenBank/DDBJ databases">
        <title>Massive genome expansion in bonnet fungi (Mycena s.s.) driven by repeated elements and novel gene families across ecological guilds.</title>
        <authorList>
            <consortium name="Lawrence Berkeley National Laboratory"/>
            <person name="Harder C.B."/>
            <person name="Miyauchi S."/>
            <person name="Viragh M."/>
            <person name="Kuo A."/>
            <person name="Thoen E."/>
            <person name="Andreopoulos B."/>
            <person name="Lu D."/>
            <person name="Skrede I."/>
            <person name="Drula E."/>
            <person name="Henrissat B."/>
            <person name="Morin E."/>
            <person name="Kohler A."/>
            <person name="Barry K."/>
            <person name="LaButti K."/>
            <person name="Morin E."/>
            <person name="Salamov A."/>
            <person name="Lipzen A."/>
            <person name="Mereny Z."/>
            <person name="Hegedus B."/>
            <person name="Baldrian P."/>
            <person name="Stursova M."/>
            <person name="Weitz H."/>
            <person name="Taylor A."/>
            <person name="Grigoriev I.V."/>
            <person name="Nagy L.G."/>
            <person name="Martin F."/>
            <person name="Kauserud H."/>
        </authorList>
    </citation>
    <scope>NUCLEOTIDE SEQUENCE</scope>
    <source>
        <strain evidence="2">CBHHK067</strain>
    </source>
</reference>
<organism evidence="2 3">
    <name type="scientific">Mycena rosella</name>
    <name type="common">Pink bonnet</name>
    <name type="synonym">Agaricus rosellus</name>
    <dbReference type="NCBI Taxonomy" id="1033263"/>
    <lineage>
        <taxon>Eukaryota</taxon>
        <taxon>Fungi</taxon>
        <taxon>Dikarya</taxon>
        <taxon>Basidiomycota</taxon>
        <taxon>Agaricomycotina</taxon>
        <taxon>Agaricomycetes</taxon>
        <taxon>Agaricomycetidae</taxon>
        <taxon>Agaricales</taxon>
        <taxon>Marasmiineae</taxon>
        <taxon>Mycenaceae</taxon>
        <taxon>Mycena</taxon>
    </lineage>
</organism>